<dbReference type="InterPro" id="IPR041667">
    <property type="entry name" value="Cupin_8"/>
</dbReference>
<gene>
    <name evidence="2" type="ORF">KUTeg_003354</name>
</gene>
<accession>A0ABQ9FLW7</accession>
<dbReference type="PANTHER" id="PTHR12461">
    <property type="entry name" value="HYPOXIA-INDUCIBLE FACTOR 1 ALPHA INHIBITOR-RELATED"/>
    <property type="match status" value="1"/>
</dbReference>
<comment type="caution">
    <text evidence="2">The sequence shown here is derived from an EMBL/GenBank/DDBJ whole genome shotgun (WGS) entry which is preliminary data.</text>
</comment>
<dbReference type="SUPFAM" id="SSF51197">
    <property type="entry name" value="Clavaminate synthase-like"/>
    <property type="match status" value="1"/>
</dbReference>
<dbReference type="EMBL" id="JARBDR010000214">
    <property type="protein sequence ID" value="KAJ8318263.1"/>
    <property type="molecule type" value="Genomic_DNA"/>
</dbReference>
<dbReference type="InterPro" id="IPR003347">
    <property type="entry name" value="JmjC_dom"/>
</dbReference>
<evidence type="ECO:0000313" key="2">
    <source>
        <dbReference type="EMBL" id="KAJ8318263.1"/>
    </source>
</evidence>
<dbReference type="Gene3D" id="1.10.287.1010">
    <property type="entry name" value="Clavaminate synthase-like"/>
    <property type="match status" value="1"/>
</dbReference>
<proteinExistence type="predicted"/>
<dbReference type="Pfam" id="PF13621">
    <property type="entry name" value="Cupin_8"/>
    <property type="match status" value="1"/>
</dbReference>
<evidence type="ECO:0000259" key="1">
    <source>
        <dbReference type="PROSITE" id="PS51184"/>
    </source>
</evidence>
<protein>
    <recommendedName>
        <fullName evidence="1">JmjC domain-containing protein</fullName>
    </recommendedName>
</protein>
<dbReference type="Proteomes" id="UP001217089">
    <property type="component" value="Unassembled WGS sequence"/>
</dbReference>
<evidence type="ECO:0000313" key="3">
    <source>
        <dbReference type="Proteomes" id="UP001217089"/>
    </source>
</evidence>
<name>A0ABQ9FLW7_TEGGR</name>
<organism evidence="2 3">
    <name type="scientific">Tegillarca granosa</name>
    <name type="common">Malaysian cockle</name>
    <name type="synonym">Anadara granosa</name>
    <dbReference type="NCBI Taxonomy" id="220873"/>
    <lineage>
        <taxon>Eukaryota</taxon>
        <taxon>Metazoa</taxon>
        <taxon>Spiralia</taxon>
        <taxon>Lophotrochozoa</taxon>
        <taxon>Mollusca</taxon>
        <taxon>Bivalvia</taxon>
        <taxon>Autobranchia</taxon>
        <taxon>Pteriomorphia</taxon>
        <taxon>Arcoida</taxon>
        <taxon>Arcoidea</taxon>
        <taxon>Arcidae</taxon>
        <taxon>Tegillarca</taxon>
    </lineage>
</organism>
<feature type="domain" description="JmjC" evidence="1">
    <location>
        <begin position="63"/>
        <end position="304"/>
    </location>
</feature>
<dbReference type="PROSITE" id="PS51184">
    <property type="entry name" value="JMJC"/>
    <property type="match status" value="1"/>
</dbReference>
<dbReference type="InterPro" id="IPR027452">
    <property type="entry name" value="FIH-1_dom_II"/>
</dbReference>
<dbReference type="SMART" id="SM00558">
    <property type="entry name" value="JmjC"/>
    <property type="match status" value="1"/>
</dbReference>
<keyword evidence="3" id="KW-1185">Reference proteome</keyword>
<sequence length="329" mass="38591">MSGFITIQSPTCDTCFHNFRKYKLDTLLRKYTRTCTPESFKQLSNLPKMATQKKFNVKKYTFPTEPIPRLSYSDPEALKRISNNLPVVITDSNLVSSALHWDLDYLATNIGDGNFVVYRSKSNKFKYFDDKKLSSVHSFTKPMEHEDMKFQEFLNETVGKRIVNDFLGFNWNYVTDIQKKNKWGPLTSNLLLIENLFSQLKGHKRFIMFPPSQFDCLYPYPVYHPCDRQSQVDFDEPDFERFPNFKKAHGFETFVGPGDVLYIPMYWWHYVESVPDEGHTISVTFWYKASPTEKVEYPLKPEQKVAITRNIEKMITQALNDTEEMCSKA</sequence>
<dbReference type="PANTHER" id="PTHR12461:SF105">
    <property type="entry name" value="HYPOXIA-INDUCIBLE FACTOR 1-ALPHA INHIBITOR"/>
    <property type="match status" value="1"/>
</dbReference>
<dbReference type="InterPro" id="IPR014710">
    <property type="entry name" value="RmlC-like_jellyroll"/>
</dbReference>
<reference evidence="2 3" key="1">
    <citation type="submission" date="2022-12" db="EMBL/GenBank/DDBJ databases">
        <title>Chromosome-level genome of Tegillarca granosa.</title>
        <authorList>
            <person name="Kim J."/>
        </authorList>
    </citation>
    <scope>NUCLEOTIDE SEQUENCE [LARGE SCALE GENOMIC DNA]</scope>
    <source>
        <strain evidence="2">Teg-2019</strain>
        <tissue evidence="2">Adductor muscle</tissue>
    </source>
</reference>
<dbReference type="Gene3D" id="2.60.120.10">
    <property type="entry name" value="Jelly Rolls"/>
    <property type="match status" value="1"/>
</dbReference>